<dbReference type="AlphaFoldDB" id="A0A652ZZ09"/>
<evidence type="ECO:0000313" key="1">
    <source>
        <dbReference type="EMBL" id="VBB41009.1"/>
    </source>
</evidence>
<organism evidence="1">
    <name type="scientific">uncultured Spirochaetota bacterium</name>
    <dbReference type="NCBI Taxonomy" id="460511"/>
    <lineage>
        <taxon>Bacteria</taxon>
        <taxon>Pseudomonadati</taxon>
        <taxon>Spirochaetota</taxon>
        <taxon>environmental samples</taxon>
    </lineage>
</organism>
<name>A0A652ZZ09_9SPIR</name>
<sequence length="38" mass="4205">MIEPAIVFLPSSGDGGLGARKRSHLRRPYGFDKIFAED</sequence>
<gene>
    <name evidence="1" type="ORF">TRIP_E50041</name>
</gene>
<reference evidence="1" key="1">
    <citation type="submission" date="2018-07" db="EMBL/GenBank/DDBJ databases">
        <authorList>
            <consortium name="Genoscope - CEA"/>
            <person name="William W."/>
        </authorList>
    </citation>
    <scope>NUCLEOTIDE SEQUENCE</scope>
    <source>
        <strain evidence="1">IK1</strain>
    </source>
</reference>
<protein>
    <submittedName>
        <fullName evidence="1">Uncharacterized protein</fullName>
    </submittedName>
</protein>
<dbReference type="EMBL" id="UPXP01000034">
    <property type="protein sequence ID" value="VBB41009.1"/>
    <property type="molecule type" value="Genomic_DNA"/>
</dbReference>
<proteinExistence type="predicted"/>
<accession>A0A652ZZ09</accession>